<keyword evidence="2" id="KW-1185">Reference proteome</keyword>
<sequence length="132" mass="15051">MNEMFVLQGATNTGKKKTLKALREMLKNLYPDYQEEELYTDTVYILSGKNTPKIGLLIDDKYEKFIKSHLETFRDKGCEIVFCACLTDGDTLDAVNTMKNDYSIHFIGRGQGGGFPDDCIVQAHELRKFARL</sequence>
<name>A0A7W8G7Y8_9SPIR</name>
<dbReference type="AlphaFoldDB" id="A0A7W8G7Y8"/>
<dbReference type="Proteomes" id="UP000518887">
    <property type="component" value="Unassembled WGS sequence"/>
</dbReference>
<gene>
    <name evidence="1" type="ORF">HNP76_000804</name>
</gene>
<organism evidence="1 2">
    <name type="scientific">Treponema ruminis</name>
    <dbReference type="NCBI Taxonomy" id="744515"/>
    <lineage>
        <taxon>Bacteria</taxon>
        <taxon>Pseudomonadati</taxon>
        <taxon>Spirochaetota</taxon>
        <taxon>Spirochaetia</taxon>
        <taxon>Spirochaetales</taxon>
        <taxon>Treponemataceae</taxon>
        <taxon>Treponema</taxon>
    </lineage>
</organism>
<evidence type="ECO:0000313" key="2">
    <source>
        <dbReference type="Proteomes" id="UP000518887"/>
    </source>
</evidence>
<dbReference type="RefSeq" id="WP_184657756.1">
    <property type="nucleotide sequence ID" value="NZ_CP031518.1"/>
</dbReference>
<proteinExistence type="predicted"/>
<reference evidence="1 2" key="1">
    <citation type="submission" date="2020-08" db="EMBL/GenBank/DDBJ databases">
        <title>Genomic Encyclopedia of Type Strains, Phase IV (KMG-IV): sequencing the most valuable type-strain genomes for metagenomic binning, comparative biology and taxonomic classification.</title>
        <authorList>
            <person name="Goeker M."/>
        </authorList>
    </citation>
    <scope>NUCLEOTIDE SEQUENCE [LARGE SCALE GENOMIC DNA]</scope>
    <source>
        <strain evidence="1 2">DSM 103462</strain>
    </source>
</reference>
<protein>
    <submittedName>
        <fullName evidence="1">Uncharacterized protein</fullName>
    </submittedName>
</protein>
<comment type="caution">
    <text evidence="1">The sequence shown here is derived from an EMBL/GenBank/DDBJ whole genome shotgun (WGS) entry which is preliminary data.</text>
</comment>
<dbReference type="EMBL" id="JACHFQ010000002">
    <property type="protein sequence ID" value="MBB5225460.1"/>
    <property type="molecule type" value="Genomic_DNA"/>
</dbReference>
<evidence type="ECO:0000313" key="1">
    <source>
        <dbReference type="EMBL" id="MBB5225460.1"/>
    </source>
</evidence>
<accession>A0A7W8G7Y8</accession>